<organism evidence="1">
    <name type="scientific">marine sediment metagenome</name>
    <dbReference type="NCBI Taxonomy" id="412755"/>
    <lineage>
        <taxon>unclassified sequences</taxon>
        <taxon>metagenomes</taxon>
        <taxon>ecological metagenomes</taxon>
    </lineage>
</organism>
<name>X1A235_9ZZZZ</name>
<gene>
    <name evidence="1" type="ORF">S01H4_04456</name>
</gene>
<proteinExistence type="predicted"/>
<accession>X1A235</accession>
<sequence>MQEKRLHLHYFMPTYTLPLENRTFLTKISLFQKYKMAIYKGLVILEEQKYPKIKVVNRRFFEN</sequence>
<protein>
    <submittedName>
        <fullName evidence="1">Uncharacterized protein</fullName>
    </submittedName>
</protein>
<comment type="caution">
    <text evidence="1">The sequence shown here is derived from an EMBL/GenBank/DDBJ whole genome shotgun (WGS) entry which is preliminary data.</text>
</comment>
<dbReference type="AlphaFoldDB" id="X1A235"/>
<evidence type="ECO:0000313" key="1">
    <source>
        <dbReference type="EMBL" id="GAG64242.1"/>
    </source>
</evidence>
<dbReference type="EMBL" id="BART01001196">
    <property type="protein sequence ID" value="GAG64242.1"/>
    <property type="molecule type" value="Genomic_DNA"/>
</dbReference>
<reference evidence="1" key="1">
    <citation type="journal article" date="2014" name="Front. Microbiol.">
        <title>High frequency of phylogenetically diverse reductive dehalogenase-homologous genes in deep subseafloor sedimentary metagenomes.</title>
        <authorList>
            <person name="Kawai M."/>
            <person name="Futagami T."/>
            <person name="Toyoda A."/>
            <person name="Takaki Y."/>
            <person name="Nishi S."/>
            <person name="Hori S."/>
            <person name="Arai W."/>
            <person name="Tsubouchi T."/>
            <person name="Morono Y."/>
            <person name="Uchiyama I."/>
            <person name="Ito T."/>
            <person name="Fujiyama A."/>
            <person name="Inagaki F."/>
            <person name="Takami H."/>
        </authorList>
    </citation>
    <scope>NUCLEOTIDE SEQUENCE</scope>
    <source>
        <strain evidence="1">Expedition CK06-06</strain>
    </source>
</reference>